<keyword evidence="1" id="KW-0863">Zinc-finger</keyword>
<evidence type="ECO:0000313" key="3">
    <source>
        <dbReference type="EMBL" id="KAG5461942.1"/>
    </source>
</evidence>
<dbReference type="InterPro" id="IPR036236">
    <property type="entry name" value="Znf_C2H2_sf"/>
</dbReference>
<accession>A0A8H7ZZ74</accession>
<evidence type="ECO:0000259" key="2">
    <source>
        <dbReference type="PROSITE" id="PS50157"/>
    </source>
</evidence>
<dbReference type="EMBL" id="JAEFCI010002883">
    <property type="protein sequence ID" value="KAG5461942.1"/>
    <property type="molecule type" value="Genomic_DNA"/>
</dbReference>
<dbReference type="OrthoDB" id="8922241at2759"/>
<evidence type="ECO:0000256" key="1">
    <source>
        <dbReference type="PROSITE-ProRule" id="PRU00042"/>
    </source>
</evidence>
<gene>
    <name evidence="3" type="ORF">BJ554DRAFT_5792</name>
</gene>
<comment type="caution">
    <text evidence="3">The sequence shown here is derived from an EMBL/GenBank/DDBJ whole genome shotgun (WGS) entry which is preliminary data.</text>
</comment>
<keyword evidence="4" id="KW-1185">Reference proteome</keyword>
<dbReference type="PROSITE" id="PS50157">
    <property type="entry name" value="ZINC_FINGER_C2H2_2"/>
    <property type="match status" value="1"/>
</dbReference>
<protein>
    <recommendedName>
        <fullName evidence="2">C2H2-type domain-containing protein</fullName>
    </recommendedName>
</protein>
<keyword evidence="1" id="KW-0479">Metal-binding</keyword>
<dbReference type="SUPFAM" id="SSF57667">
    <property type="entry name" value="beta-beta-alpha zinc fingers"/>
    <property type="match status" value="1"/>
</dbReference>
<reference evidence="3 4" key="1">
    <citation type="journal article" name="Sci. Rep.">
        <title>Genome-scale phylogenetic analyses confirm Olpidium as the closest living zoosporic fungus to the non-flagellated, terrestrial fungi.</title>
        <authorList>
            <person name="Chang Y."/>
            <person name="Rochon D."/>
            <person name="Sekimoto S."/>
            <person name="Wang Y."/>
            <person name="Chovatia M."/>
            <person name="Sandor L."/>
            <person name="Salamov A."/>
            <person name="Grigoriev I.V."/>
            <person name="Stajich J.E."/>
            <person name="Spatafora J.W."/>
        </authorList>
    </citation>
    <scope>NUCLEOTIDE SEQUENCE [LARGE SCALE GENOMIC DNA]</scope>
    <source>
        <strain evidence="3">S191</strain>
    </source>
</reference>
<dbReference type="Proteomes" id="UP000673691">
    <property type="component" value="Unassembled WGS sequence"/>
</dbReference>
<name>A0A8H7ZZ74_9FUNG</name>
<proteinExistence type="predicted"/>
<organism evidence="3 4">
    <name type="scientific">Olpidium bornovanus</name>
    <dbReference type="NCBI Taxonomy" id="278681"/>
    <lineage>
        <taxon>Eukaryota</taxon>
        <taxon>Fungi</taxon>
        <taxon>Fungi incertae sedis</taxon>
        <taxon>Olpidiomycota</taxon>
        <taxon>Olpidiomycotina</taxon>
        <taxon>Olpidiomycetes</taxon>
        <taxon>Olpidiales</taxon>
        <taxon>Olpidiaceae</taxon>
        <taxon>Olpidium</taxon>
    </lineage>
</organism>
<dbReference type="Gene3D" id="3.30.160.60">
    <property type="entry name" value="Classic Zinc Finger"/>
    <property type="match status" value="1"/>
</dbReference>
<dbReference type="GO" id="GO:0008270">
    <property type="term" value="F:zinc ion binding"/>
    <property type="evidence" value="ECO:0007669"/>
    <property type="project" value="UniProtKB-KW"/>
</dbReference>
<dbReference type="InterPro" id="IPR013087">
    <property type="entry name" value="Znf_C2H2_type"/>
</dbReference>
<dbReference type="AlphaFoldDB" id="A0A8H7ZZ74"/>
<dbReference type="PROSITE" id="PS00028">
    <property type="entry name" value="ZINC_FINGER_C2H2_1"/>
    <property type="match status" value="1"/>
</dbReference>
<dbReference type="SMART" id="SM00355">
    <property type="entry name" value="ZnF_C2H2"/>
    <property type="match status" value="1"/>
</dbReference>
<evidence type="ECO:0000313" key="4">
    <source>
        <dbReference type="Proteomes" id="UP000673691"/>
    </source>
</evidence>
<keyword evidence="1" id="KW-0862">Zinc</keyword>
<sequence length="125" mass="13313">MRHEKKHLDQRPYSCPVCFKGFTRQDAVKRHLALHPVNNDAAFVAPPSLGQAVMSSAPMMVVPTCAMAPLAASVGVTEPAAFQPYADAFVAEPGGISRMSNDPQPCSTTTSFAPNKFSPCILPPS</sequence>
<feature type="domain" description="C2H2-type" evidence="2">
    <location>
        <begin position="13"/>
        <end position="40"/>
    </location>
</feature>